<dbReference type="InterPro" id="IPR016518">
    <property type="entry name" value="Alpha-L-fucosidase"/>
</dbReference>
<gene>
    <name evidence="4" type="ORF">XylorDRAFT_0123</name>
</gene>
<dbReference type="PANTHER" id="PTHR31084:SF0">
    <property type="entry name" value="ALPHA-L-FUCOSIDASE 2"/>
    <property type="match status" value="1"/>
</dbReference>
<keyword evidence="5" id="KW-1185">Reference proteome</keyword>
<dbReference type="Gene3D" id="1.50.10.10">
    <property type="match status" value="1"/>
</dbReference>
<dbReference type="PIRSF" id="PIRSF007663">
    <property type="entry name" value="UCP007663"/>
    <property type="match status" value="1"/>
</dbReference>
<accession>A0ABP3BDK8</accession>
<evidence type="ECO:0000259" key="1">
    <source>
        <dbReference type="Pfam" id="PF14498"/>
    </source>
</evidence>
<dbReference type="InterPro" id="IPR027414">
    <property type="entry name" value="GH95_N_dom"/>
</dbReference>
<feature type="domain" description="Glycosyl hydrolase family 95 N-terminal" evidence="1">
    <location>
        <begin position="25"/>
        <end position="259"/>
    </location>
</feature>
<dbReference type="InterPro" id="IPR049053">
    <property type="entry name" value="AFCA-like_C"/>
</dbReference>
<dbReference type="PANTHER" id="PTHR31084">
    <property type="entry name" value="ALPHA-L-FUCOSIDASE 2"/>
    <property type="match status" value="1"/>
</dbReference>
<feature type="domain" description="Alpha fucosidase A-like C-terminal" evidence="2">
    <location>
        <begin position="692"/>
        <end position="755"/>
    </location>
</feature>
<proteinExistence type="predicted"/>
<feature type="domain" description="Glycosyl hydrolase family 95 catalytic" evidence="3">
    <location>
        <begin position="284"/>
        <end position="690"/>
    </location>
</feature>
<name>A0ABP3BDK8_9BACT</name>
<evidence type="ECO:0000313" key="4">
    <source>
        <dbReference type="EMBL" id="EXG77778.1"/>
    </source>
</evidence>
<comment type="caution">
    <text evidence="4">The sequence shown here is derived from an EMBL/GenBank/DDBJ whole genome shotgun (WGS) entry which is preliminary data.</text>
</comment>
<dbReference type="RefSeq" id="WP_036876054.1">
    <property type="nucleotide sequence ID" value="NZ_KK073873.1"/>
</dbReference>
<evidence type="ECO:0008006" key="6">
    <source>
        <dbReference type="Google" id="ProtNLM"/>
    </source>
</evidence>
<reference evidence="4" key="1">
    <citation type="submission" date="2013-07" db="EMBL/GenBank/DDBJ databases">
        <authorList>
            <consortium name="DOE Joint Genome Institute"/>
            <person name="Anderson I."/>
            <person name="Huntemann M."/>
            <person name="Han J."/>
            <person name="Chen A."/>
            <person name="Kyrpides N."/>
            <person name="Mavromatis K."/>
            <person name="Markowitz V."/>
            <person name="Palaniappan K."/>
            <person name="Ivanova N."/>
            <person name="Schaumberg A."/>
            <person name="Pati A."/>
            <person name="Liolios K."/>
            <person name="Nordberg H.P."/>
            <person name="Cantor M.N."/>
            <person name="Hua S.X."/>
            <person name="Woyke T."/>
        </authorList>
    </citation>
    <scope>NUCLEOTIDE SEQUENCE [LARGE SCALE GENOMIC DNA]</scope>
    <source>
        <strain evidence="4">DSM 17970</strain>
    </source>
</reference>
<dbReference type="EMBL" id="JFBS01000001">
    <property type="protein sequence ID" value="EXG77778.1"/>
    <property type="molecule type" value="Genomic_DNA"/>
</dbReference>
<dbReference type="Pfam" id="PF14498">
    <property type="entry name" value="Glyco_hyd_65N_2"/>
    <property type="match status" value="1"/>
</dbReference>
<organism evidence="4 5">
    <name type="scientific">Xylanibacter oryzae DSM 17970</name>
    <dbReference type="NCBI Taxonomy" id="915438"/>
    <lineage>
        <taxon>Bacteria</taxon>
        <taxon>Pseudomonadati</taxon>
        <taxon>Bacteroidota</taxon>
        <taxon>Bacteroidia</taxon>
        <taxon>Bacteroidales</taxon>
        <taxon>Prevotellaceae</taxon>
        <taxon>Xylanibacter</taxon>
    </lineage>
</organism>
<dbReference type="InterPro" id="IPR008928">
    <property type="entry name" value="6-hairpin_glycosidase_sf"/>
</dbReference>
<protein>
    <recommendedName>
        <fullName evidence="6">Alpha-L-fucosidase 2</fullName>
    </recommendedName>
</protein>
<dbReference type="InterPro" id="IPR012341">
    <property type="entry name" value="6hp_glycosidase-like_sf"/>
</dbReference>
<dbReference type="Proteomes" id="UP000243438">
    <property type="component" value="Unassembled WGS sequence"/>
</dbReference>
<dbReference type="SUPFAM" id="SSF48208">
    <property type="entry name" value="Six-hairpin glycosidases"/>
    <property type="match status" value="1"/>
</dbReference>
<dbReference type="InterPro" id="IPR054363">
    <property type="entry name" value="GH95_cat"/>
</dbReference>
<sequence length="813" mass="90384">MKRKLLFFLILTAIPVLMFSSNLKLWYNSPASIWQEALPVGNGHMGAMVYGGVGYEKIQLNENTVWGGSPYNNARKISPDTLSKIRSLIFSGDTHHAENMINSYFMTGQNGMPYETVGSLILQSPFTDKPSSYYRDLDLNRAVATTLFKVNGVTYKREVIASFTDHVVMIHISADRANAISLKASYISPLPHTTSYNGKTLIMKGKCLSHEGVEGKIRVQTTTGVKCIGGQIAMTDSTMSISKASDVVLYVSTATNFVNYKDVSGDEAKKSVALLSNSMNKEFSKALIAHTNYYRKLFGRVSLNLPSTNKIDQPTNERLANFQKSNDPSLVALVFQYGRYLLISSSQPGGEPANLQGLWNDNLNAPWDGKYTININTEMNYWPAQVTNLAETEEPLIHLVKDLSVTGRQAAVDMYGAKGYVAHHNTDIWRSTGMIDGATWGMWPNGAGWLSTHLWQRYLFNGDKSYLADIYPQLKGAADFYLTAMVKHPKYGWMVTCPSISPEHGPNGSSSVTAGCTMDNQIAFDVLNNALRATELLNGPISYQDSLKNQLSMLAPMQIGKYGQLQEWLEDVDDPKDNHRHVSHAYGLFPSNQISAYHSPLLFNAVRNTLIQRGDEATGWSIGWKINLWARLLDGNHAYKLIKCLLNILPSDKEMREYPNGRMYPNLFDAHPPFQIDGNFGFTAGVAEMLLQSHDGAVQILPALPDMWKTGSVNGLMARGGFEVSMKWIDNKVSEINVKSKIGGNLRIRSYVPLTAKGLKIAEGENTNPLFYRARGKKPIVSPIVETKAPQLKEVYEYDLQTKVGGVYRLLAK</sequence>
<dbReference type="Pfam" id="PF21307">
    <property type="entry name" value="Glyco_hydro_95_C"/>
    <property type="match status" value="1"/>
</dbReference>
<evidence type="ECO:0000259" key="2">
    <source>
        <dbReference type="Pfam" id="PF21307"/>
    </source>
</evidence>
<evidence type="ECO:0000259" key="3">
    <source>
        <dbReference type="Pfam" id="PF22124"/>
    </source>
</evidence>
<dbReference type="Pfam" id="PF22124">
    <property type="entry name" value="Glyco_hydro_95_cat"/>
    <property type="match status" value="1"/>
</dbReference>
<evidence type="ECO:0000313" key="5">
    <source>
        <dbReference type="Proteomes" id="UP000243438"/>
    </source>
</evidence>